<gene>
    <name evidence="2" type="ORF">Vretifemale_15909</name>
</gene>
<protein>
    <submittedName>
        <fullName evidence="2">Uncharacterized protein</fullName>
    </submittedName>
</protein>
<comment type="caution">
    <text evidence="2">The sequence shown here is derived from an EMBL/GenBank/DDBJ whole genome shotgun (WGS) entry which is preliminary data.</text>
</comment>
<evidence type="ECO:0000313" key="3">
    <source>
        <dbReference type="Proteomes" id="UP000747110"/>
    </source>
</evidence>
<dbReference type="Proteomes" id="UP000747110">
    <property type="component" value="Unassembled WGS sequence"/>
</dbReference>
<feature type="compositionally biased region" description="Polar residues" evidence="1">
    <location>
        <begin position="1"/>
        <end position="23"/>
    </location>
</feature>
<evidence type="ECO:0000313" key="2">
    <source>
        <dbReference type="EMBL" id="GIL87853.1"/>
    </source>
</evidence>
<feature type="non-terminal residue" evidence="2">
    <location>
        <position position="1"/>
    </location>
</feature>
<feature type="region of interest" description="Disordered" evidence="1">
    <location>
        <begin position="287"/>
        <end position="309"/>
    </location>
</feature>
<accession>A0A8J4CSS1</accession>
<dbReference type="EMBL" id="BNCP01000041">
    <property type="protein sequence ID" value="GIL87853.1"/>
    <property type="molecule type" value="Genomic_DNA"/>
</dbReference>
<evidence type="ECO:0000256" key="1">
    <source>
        <dbReference type="SAM" id="MobiDB-lite"/>
    </source>
</evidence>
<proteinExistence type="predicted"/>
<feature type="region of interest" description="Disordered" evidence="1">
    <location>
        <begin position="1"/>
        <end position="26"/>
    </location>
</feature>
<dbReference type="AlphaFoldDB" id="A0A8J4CSS1"/>
<keyword evidence="3" id="KW-1185">Reference proteome</keyword>
<name>A0A8J4CSS1_9CHLO</name>
<sequence>SNGVAQHSGSYLRQRSHGRSQFLSGRGLLSRRAPAATRTCNLLRMSTVNGLGPRPSTSAAVATAACYGGGGGGSGDDCGGGGGGNDAIRTGPARHSASLAEVGLLPSCTAGGGGVAITAAAGAAAVMDSNSLTACTMRWSAAEWPSSDDGYYPGGGHGFGGSSGMRPYMWSGASRTAAQDSVALISETSIRHSMERNSERDRDREGSHAVRMPYNSVDDYQLVAGGVAATDDGGAASASSRALPVAAVASNLRGSLISGHTADGIHAAVVGPLRPLMSIEAHATQRVRQSFGRPSPPGPWVTPVKDPRGPMCKPGGLTATRNVKDTLFIAPAAAANSNCGADAGAGGGGGGDSGGGGASPWWVRLLRSAGLSCAFRPTRGLVMSPGSGSSSVDAGM</sequence>
<organism evidence="2 3">
    <name type="scientific">Volvox reticuliferus</name>
    <dbReference type="NCBI Taxonomy" id="1737510"/>
    <lineage>
        <taxon>Eukaryota</taxon>
        <taxon>Viridiplantae</taxon>
        <taxon>Chlorophyta</taxon>
        <taxon>core chlorophytes</taxon>
        <taxon>Chlorophyceae</taxon>
        <taxon>CS clade</taxon>
        <taxon>Chlamydomonadales</taxon>
        <taxon>Volvocaceae</taxon>
        <taxon>Volvox</taxon>
    </lineage>
</organism>
<reference evidence="2" key="1">
    <citation type="journal article" date="2021" name="Proc. Natl. Acad. Sci. U.S.A.">
        <title>Three genomes in the algal genus Volvox reveal the fate of a haploid sex-determining region after a transition to homothallism.</title>
        <authorList>
            <person name="Yamamoto K."/>
            <person name="Hamaji T."/>
            <person name="Kawai-Toyooka H."/>
            <person name="Matsuzaki R."/>
            <person name="Takahashi F."/>
            <person name="Nishimura Y."/>
            <person name="Kawachi M."/>
            <person name="Noguchi H."/>
            <person name="Minakuchi Y."/>
            <person name="Umen J.G."/>
            <person name="Toyoda A."/>
            <person name="Nozaki H."/>
        </authorList>
    </citation>
    <scope>NUCLEOTIDE SEQUENCE</scope>
    <source>
        <strain evidence="2">NIES-3786</strain>
    </source>
</reference>